<dbReference type="InterPro" id="IPR051679">
    <property type="entry name" value="DASS-Related_Transporters"/>
</dbReference>
<keyword evidence="2" id="KW-1003">Cell membrane</keyword>
<keyword evidence="5 6" id="KW-0472">Membrane</keyword>
<dbReference type="GO" id="GO:0005886">
    <property type="term" value="C:plasma membrane"/>
    <property type="evidence" value="ECO:0007669"/>
    <property type="project" value="UniProtKB-SubCell"/>
</dbReference>
<keyword evidence="8" id="KW-1185">Reference proteome</keyword>
<protein>
    <submittedName>
        <fullName evidence="7">YfcC family protein</fullName>
    </submittedName>
</protein>
<feature type="transmembrane region" description="Helical" evidence="6">
    <location>
        <begin position="419"/>
        <end position="438"/>
    </location>
</feature>
<keyword evidence="4 6" id="KW-1133">Transmembrane helix</keyword>
<dbReference type="Pfam" id="PF03606">
    <property type="entry name" value="DcuC"/>
    <property type="match status" value="1"/>
</dbReference>
<feature type="transmembrane region" description="Helical" evidence="6">
    <location>
        <begin position="144"/>
        <end position="163"/>
    </location>
</feature>
<evidence type="ECO:0000313" key="7">
    <source>
        <dbReference type="EMBL" id="QOV18464.1"/>
    </source>
</evidence>
<reference evidence="7 8" key="1">
    <citation type="submission" date="2020-10" db="EMBL/GenBank/DDBJ databases">
        <title>Blautia liquoris sp.nov., isolated from the mud in a fermentation cellar used for the production of Chinese strong-flavoured liquor.</title>
        <authorList>
            <person name="Lu L."/>
        </authorList>
    </citation>
    <scope>NUCLEOTIDE SEQUENCE [LARGE SCALE GENOMIC DNA]</scope>
    <source>
        <strain evidence="7 8">LZLJ-3</strain>
    </source>
</reference>
<evidence type="ECO:0000313" key="8">
    <source>
        <dbReference type="Proteomes" id="UP000593601"/>
    </source>
</evidence>
<feature type="transmembrane region" description="Helical" evidence="6">
    <location>
        <begin position="118"/>
        <end position="138"/>
    </location>
</feature>
<feature type="transmembrane region" description="Helical" evidence="6">
    <location>
        <begin position="445"/>
        <end position="466"/>
    </location>
</feature>
<evidence type="ECO:0000256" key="6">
    <source>
        <dbReference type="SAM" id="Phobius"/>
    </source>
</evidence>
<dbReference type="RefSeq" id="WP_193734826.1">
    <property type="nucleotide sequence ID" value="NZ_CP063304.1"/>
</dbReference>
<dbReference type="Proteomes" id="UP000593601">
    <property type="component" value="Chromosome"/>
</dbReference>
<feature type="transmembrane region" description="Helical" evidence="6">
    <location>
        <begin position="170"/>
        <end position="190"/>
    </location>
</feature>
<dbReference type="PANTHER" id="PTHR43652:SF6">
    <property type="entry name" value="ARGININE REPRESSOR"/>
    <property type="match status" value="1"/>
</dbReference>
<dbReference type="KEGG" id="bliq:INP51_10605"/>
<keyword evidence="3 6" id="KW-0812">Transmembrane</keyword>
<feature type="transmembrane region" description="Helical" evidence="6">
    <location>
        <begin position="16"/>
        <end position="36"/>
    </location>
</feature>
<accession>A0A7M2RET0</accession>
<name>A0A7M2RET0_9FIRM</name>
<dbReference type="AlphaFoldDB" id="A0A7M2RET0"/>
<comment type="subcellular location">
    <subcellularLocation>
        <location evidence="1">Cell membrane</location>
        <topology evidence="1">Multi-pass membrane protein</topology>
    </subcellularLocation>
</comment>
<proteinExistence type="predicted"/>
<evidence type="ECO:0000256" key="5">
    <source>
        <dbReference type="ARBA" id="ARBA00023136"/>
    </source>
</evidence>
<feature type="transmembrane region" description="Helical" evidence="6">
    <location>
        <begin position="78"/>
        <end position="98"/>
    </location>
</feature>
<feature type="transmembrane region" description="Helical" evidence="6">
    <location>
        <begin position="391"/>
        <end position="413"/>
    </location>
</feature>
<evidence type="ECO:0000256" key="3">
    <source>
        <dbReference type="ARBA" id="ARBA00022692"/>
    </source>
</evidence>
<evidence type="ECO:0000256" key="4">
    <source>
        <dbReference type="ARBA" id="ARBA00022989"/>
    </source>
</evidence>
<dbReference type="EMBL" id="CP063304">
    <property type="protein sequence ID" value="QOV18464.1"/>
    <property type="molecule type" value="Genomic_DNA"/>
</dbReference>
<gene>
    <name evidence="7" type="ORF">INP51_10605</name>
</gene>
<evidence type="ECO:0000256" key="2">
    <source>
        <dbReference type="ARBA" id="ARBA00022475"/>
    </source>
</evidence>
<feature type="transmembrane region" description="Helical" evidence="6">
    <location>
        <begin position="202"/>
        <end position="221"/>
    </location>
</feature>
<dbReference type="PANTHER" id="PTHR43652">
    <property type="entry name" value="BASIC AMINO ACID ANTIPORTER YFCC-RELATED"/>
    <property type="match status" value="1"/>
</dbReference>
<feature type="transmembrane region" description="Helical" evidence="6">
    <location>
        <begin position="262"/>
        <end position="283"/>
    </location>
</feature>
<organism evidence="7 8">
    <name type="scientific">Blautia liquoris</name>
    <dbReference type="NCBI Taxonomy" id="2779518"/>
    <lineage>
        <taxon>Bacteria</taxon>
        <taxon>Bacillati</taxon>
        <taxon>Bacillota</taxon>
        <taxon>Clostridia</taxon>
        <taxon>Lachnospirales</taxon>
        <taxon>Lachnospiraceae</taxon>
        <taxon>Blautia</taxon>
    </lineage>
</organism>
<evidence type="ECO:0000256" key="1">
    <source>
        <dbReference type="ARBA" id="ARBA00004651"/>
    </source>
</evidence>
<dbReference type="InterPro" id="IPR018385">
    <property type="entry name" value="C4_dicarb_anaerob_car-like"/>
</dbReference>
<sequence length="471" mass="51459">MDQELSRRKKKKSGGIDAFVIVFGMIIFCYILSFFISPGEFERQVVDGRTIVVPDSFHSVPKIYLKPWAIFQAIPNGLVSSAEMMFLVMFVAGCIEVYKRTGTLDKGVAKILTKADKIGSNMILVIIMIIFGALGGFLGWNEQIVPFIPIILSLCIALGYDLMTGLACSAMIDMISFAVSPTSVYTVGISHEIAELPMFSGFLFRFVLLIIFDAIIICYVLRYAKKVKADKSYSLTADIDDSKFHVDYDKLMEVPLSKRQTLSLIVFLITFVVSIIGVSKLGWSMNDLSACFLFTAVVAGIVNQLNASSIIDYFIEGAKDGLKPALVIGLARGIQWILTSSGVIDPIINAISKPLTGLPPYVTPIAVMIAITFFNGLVTSGSATAMALMPILVPLADIVGITRQTMVLAFQFGDGLTNPVWFTSGTLLIFLTIAGVPLKKWWKFIMPLIGILTIVSVISLIIATKINYGPF</sequence>
<feature type="transmembrane region" description="Helical" evidence="6">
    <location>
        <begin position="361"/>
        <end position="379"/>
    </location>
</feature>